<evidence type="ECO:0000313" key="2">
    <source>
        <dbReference type="Proteomes" id="UP001228049"/>
    </source>
</evidence>
<evidence type="ECO:0000313" key="1">
    <source>
        <dbReference type="EMBL" id="KAK1887885.1"/>
    </source>
</evidence>
<sequence>MSCPLSSVRSRVMASQAALLKQKEQPGPYLRPVITAFTNTGSTGVFMYKGVEISTSSTSAEAFHRQKE</sequence>
<protein>
    <submittedName>
        <fullName evidence="1">EZH inhibitory protein</fullName>
    </submittedName>
</protein>
<dbReference type="Proteomes" id="UP001228049">
    <property type="component" value="Unassembled WGS sequence"/>
</dbReference>
<name>A0AAD9F6V4_DISEL</name>
<gene>
    <name evidence="1" type="ORF">KUDE01_028672</name>
</gene>
<dbReference type="AlphaFoldDB" id="A0AAD9F6V4"/>
<keyword evidence="2" id="KW-1185">Reference proteome</keyword>
<proteinExistence type="predicted"/>
<dbReference type="EMBL" id="JASDAP010000018">
    <property type="protein sequence ID" value="KAK1887885.1"/>
    <property type="molecule type" value="Genomic_DNA"/>
</dbReference>
<accession>A0AAD9F6V4</accession>
<reference evidence="1" key="1">
    <citation type="submission" date="2023-04" db="EMBL/GenBank/DDBJ databases">
        <title>Chromosome-level genome of Chaenocephalus aceratus.</title>
        <authorList>
            <person name="Park H."/>
        </authorList>
    </citation>
    <scope>NUCLEOTIDE SEQUENCE</scope>
    <source>
        <strain evidence="1">DE</strain>
        <tissue evidence="1">Muscle</tissue>
    </source>
</reference>
<comment type="caution">
    <text evidence="1">The sequence shown here is derived from an EMBL/GenBank/DDBJ whole genome shotgun (WGS) entry which is preliminary data.</text>
</comment>
<organism evidence="1 2">
    <name type="scientific">Dissostichus eleginoides</name>
    <name type="common">Patagonian toothfish</name>
    <name type="synonym">Dissostichus amissus</name>
    <dbReference type="NCBI Taxonomy" id="100907"/>
    <lineage>
        <taxon>Eukaryota</taxon>
        <taxon>Metazoa</taxon>
        <taxon>Chordata</taxon>
        <taxon>Craniata</taxon>
        <taxon>Vertebrata</taxon>
        <taxon>Euteleostomi</taxon>
        <taxon>Actinopterygii</taxon>
        <taxon>Neopterygii</taxon>
        <taxon>Teleostei</taxon>
        <taxon>Neoteleostei</taxon>
        <taxon>Acanthomorphata</taxon>
        <taxon>Eupercaria</taxon>
        <taxon>Perciformes</taxon>
        <taxon>Notothenioidei</taxon>
        <taxon>Nototheniidae</taxon>
        <taxon>Dissostichus</taxon>
    </lineage>
</organism>